<dbReference type="SMART" id="SM00558">
    <property type="entry name" value="JmjC"/>
    <property type="match status" value="1"/>
</dbReference>
<dbReference type="AlphaFoldDB" id="A0AB34FUL7"/>
<dbReference type="PANTHER" id="PTHR10694">
    <property type="entry name" value="LYSINE-SPECIFIC DEMETHYLASE"/>
    <property type="match status" value="1"/>
</dbReference>
<dbReference type="EMBL" id="JAQHRD010000003">
    <property type="protein sequence ID" value="KAJ6443005.1"/>
    <property type="molecule type" value="Genomic_DNA"/>
</dbReference>
<accession>A0AB34FUL7</accession>
<dbReference type="InterPro" id="IPR003347">
    <property type="entry name" value="JmjC_dom"/>
</dbReference>
<sequence length="659" mass="69965">MDATVSADAIVVVADPAPVQSDEVAVAAQRHQTPAASADGASGDGGLAATGAGPETDMNAAAAAHAASPLRPKPAEHSSSLSSSSSSSVAAAAVVVSDQDVASWVAQPPAALREQTLASATTTTTTAAAAASTATLAAGDAALPTYLGKQPPQPQLQPQPTPAVISTARTSSTPDDTAPSTNVPTESTSAESQRPRPASDVSMGGRLSTSAVDEKPASHDPPPRSYEHAEHTAADFAVTPSSSSQVEVVAVSQNGTGGAHVDPGAAPEQGLNSDDHVPIDYDYDDVQGHRILRLKPTTSQWDDFPAVLAYARKLGAQGDGCFKVIIPDNLLDPLPEKAPKAVPANAYRVKQVRKTTIWQVSTVPSDGEFSSTHTGPDFTDTVDVAFKNLRRLFRTNKDRQMRNVRYRVDVPAWTPRQRLEAGVPERSPLHPLKGDKLDDTKAVIPGIHTPYVYESGPYFGATFQIHAEDFRLASLNHLYKGRKIWVVIPATAVDVAEMALGRGDGCSQFMRHRAEFFFPDKLEKLGIPYRLVDQRPGETIVILPDAYHEGFSTGYTLAEAKNYADASWNSDTYQPCDAACKLVTAIPAAFMRPVEDGEARLDLCAAYGDDGKLKPLETVQKRPHDAMDDNVDAAALAPFVSKSMQAAPFGEPDVKRVKV</sequence>
<evidence type="ECO:0000313" key="3">
    <source>
        <dbReference type="EMBL" id="KAJ6443005.1"/>
    </source>
</evidence>
<feature type="compositionally biased region" description="Low complexity" evidence="1">
    <location>
        <begin position="49"/>
        <end position="67"/>
    </location>
</feature>
<dbReference type="Pfam" id="PF02373">
    <property type="entry name" value="JmjC"/>
    <property type="match status" value="1"/>
</dbReference>
<dbReference type="GO" id="GO:0005634">
    <property type="term" value="C:nucleus"/>
    <property type="evidence" value="ECO:0007669"/>
    <property type="project" value="TreeGrafter"/>
</dbReference>
<reference evidence="3" key="1">
    <citation type="submission" date="2023-01" db="EMBL/GenBank/DDBJ databases">
        <title>The growth and conidiation of Purpureocillium lavendulum are regulated by nitrogen source and histone H3K14 acetylation.</title>
        <authorList>
            <person name="Tang P."/>
            <person name="Han J."/>
            <person name="Zhang C."/>
            <person name="Tang P."/>
            <person name="Qi F."/>
            <person name="Zhang K."/>
            <person name="Liang L."/>
        </authorList>
    </citation>
    <scope>NUCLEOTIDE SEQUENCE</scope>
    <source>
        <strain evidence="3">YMF1.00683</strain>
    </source>
</reference>
<dbReference type="GO" id="GO:0010468">
    <property type="term" value="P:regulation of gene expression"/>
    <property type="evidence" value="ECO:0007669"/>
    <property type="project" value="TreeGrafter"/>
</dbReference>
<dbReference type="GO" id="GO:0032454">
    <property type="term" value="F:histone H3K9 demethylase activity"/>
    <property type="evidence" value="ECO:0007669"/>
    <property type="project" value="TreeGrafter"/>
</dbReference>
<evidence type="ECO:0000313" key="4">
    <source>
        <dbReference type="Proteomes" id="UP001163105"/>
    </source>
</evidence>
<feature type="region of interest" description="Disordered" evidence="1">
    <location>
        <begin position="144"/>
        <end position="228"/>
    </location>
</feature>
<dbReference type="SUPFAM" id="SSF51197">
    <property type="entry name" value="Clavaminate synthase-like"/>
    <property type="match status" value="1"/>
</dbReference>
<organism evidence="3 4">
    <name type="scientific">Purpureocillium lavendulum</name>
    <dbReference type="NCBI Taxonomy" id="1247861"/>
    <lineage>
        <taxon>Eukaryota</taxon>
        <taxon>Fungi</taxon>
        <taxon>Dikarya</taxon>
        <taxon>Ascomycota</taxon>
        <taxon>Pezizomycotina</taxon>
        <taxon>Sordariomycetes</taxon>
        <taxon>Hypocreomycetidae</taxon>
        <taxon>Hypocreales</taxon>
        <taxon>Ophiocordycipitaceae</taxon>
        <taxon>Purpureocillium</taxon>
    </lineage>
</organism>
<gene>
    <name evidence="3" type="primary">KDM4</name>
    <name evidence="3" type="ORF">O9K51_04184</name>
</gene>
<evidence type="ECO:0000259" key="2">
    <source>
        <dbReference type="PROSITE" id="PS51184"/>
    </source>
</evidence>
<keyword evidence="4" id="KW-1185">Reference proteome</keyword>
<dbReference type="GO" id="GO:0000785">
    <property type="term" value="C:chromatin"/>
    <property type="evidence" value="ECO:0007669"/>
    <property type="project" value="TreeGrafter"/>
</dbReference>
<comment type="caution">
    <text evidence="3">The sequence shown here is derived from an EMBL/GenBank/DDBJ whole genome shotgun (WGS) entry which is preliminary data.</text>
</comment>
<dbReference type="GO" id="GO:0051864">
    <property type="term" value="F:histone H3K36 demethylase activity"/>
    <property type="evidence" value="ECO:0007669"/>
    <property type="project" value="TreeGrafter"/>
</dbReference>
<name>A0AB34FUL7_9HYPO</name>
<feature type="compositionally biased region" description="Polar residues" evidence="1">
    <location>
        <begin position="182"/>
        <end position="192"/>
    </location>
</feature>
<feature type="compositionally biased region" description="Low complexity" evidence="1">
    <location>
        <begin position="1"/>
        <end position="19"/>
    </location>
</feature>
<protein>
    <submittedName>
        <fullName evidence="3">Jumonji domain-containing 2D</fullName>
    </submittedName>
</protein>
<feature type="compositionally biased region" description="Pro residues" evidence="1">
    <location>
        <begin position="151"/>
        <end position="161"/>
    </location>
</feature>
<feature type="domain" description="JmjC" evidence="2">
    <location>
        <begin position="412"/>
        <end position="580"/>
    </location>
</feature>
<dbReference type="Proteomes" id="UP001163105">
    <property type="component" value="Unassembled WGS sequence"/>
</dbReference>
<proteinExistence type="predicted"/>
<feature type="compositionally biased region" description="Low complexity" evidence="1">
    <location>
        <begin position="78"/>
        <end position="92"/>
    </location>
</feature>
<dbReference type="Gene3D" id="2.60.120.650">
    <property type="entry name" value="Cupin"/>
    <property type="match status" value="1"/>
</dbReference>
<feature type="region of interest" description="Disordered" evidence="1">
    <location>
        <begin position="1"/>
        <end position="92"/>
    </location>
</feature>
<feature type="compositionally biased region" description="Low complexity" evidence="1">
    <location>
        <begin position="170"/>
        <end position="181"/>
    </location>
</feature>
<dbReference type="PROSITE" id="PS51184">
    <property type="entry name" value="JMJC"/>
    <property type="match status" value="1"/>
</dbReference>
<evidence type="ECO:0000256" key="1">
    <source>
        <dbReference type="SAM" id="MobiDB-lite"/>
    </source>
</evidence>
<feature type="compositionally biased region" description="Basic and acidic residues" evidence="1">
    <location>
        <begin position="212"/>
        <end position="228"/>
    </location>
</feature>
<dbReference type="PANTHER" id="PTHR10694:SF7">
    <property type="entry name" value="[HISTONE H3]-TRIMETHYL-L-LYSINE(9) DEMETHYLASE"/>
    <property type="match status" value="1"/>
</dbReference>